<dbReference type="EMBL" id="AB201775">
    <property type="protein sequence ID" value="BAE44197.1"/>
    <property type="molecule type" value="mRNA"/>
</dbReference>
<gene>
    <name evidence="4" type="primary">basic G19h</name>
</gene>
<proteinExistence type="evidence at transcript level"/>
<sequence>MFQVLAILALLAASEAGYIGIHSGPVYSGGYGGAYQPVYPSIPTPYTFGYVAPADGGFSARQESGDGYGRVAGSYKVSDPDGRLRKVHYTAGPEGFRAHVYTNEPGTKTSNPADVIIQSSAPDPPPYYPPRIPYGHGAHGGGYKKIIVVPGGGPWKY</sequence>
<dbReference type="PROSITE" id="PS51155">
    <property type="entry name" value="CHIT_BIND_RR_2"/>
    <property type="match status" value="1"/>
</dbReference>
<dbReference type="AlphaFoldDB" id="Q3V6S1"/>
<evidence type="ECO:0000313" key="4">
    <source>
        <dbReference type="EMBL" id="BAE44197.1"/>
    </source>
</evidence>
<evidence type="ECO:0000256" key="3">
    <source>
        <dbReference type="SAM" id="SignalP"/>
    </source>
</evidence>
<organism evidence="4">
    <name type="scientific">Tachypleus tridentatus</name>
    <name type="common">Japanese horseshoe crab</name>
    <dbReference type="NCBI Taxonomy" id="6853"/>
    <lineage>
        <taxon>Eukaryota</taxon>
        <taxon>Metazoa</taxon>
        <taxon>Ecdysozoa</taxon>
        <taxon>Arthropoda</taxon>
        <taxon>Chelicerata</taxon>
        <taxon>Merostomata</taxon>
        <taxon>Xiphosura</taxon>
        <taxon>Limulidae</taxon>
        <taxon>Tachypleus</taxon>
    </lineage>
</organism>
<feature type="chain" id="PRO_5004230418" evidence="3">
    <location>
        <begin position="17"/>
        <end position="157"/>
    </location>
</feature>
<evidence type="ECO:0000256" key="1">
    <source>
        <dbReference type="ARBA" id="ARBA00022460"/>
    </source>
</evidence>
<dbReference type="InterPro" id="IPR031311">
    <property type="entry name" value="CHIT_BIND_RR_consensus"/>
</dbReference>
<evidence type="ECO:0000256" key="2">
    <source>
        <dbReference type="PROSITE-ProRule" id="PRU00497"/>
    </source>
</evidence>
<dbReference type="Pfam" id="PF00379">
    <property type="entry name" value="Chitin_bind_4"/>
    <property type="match status" value="1"/>
</dbReference>
<keyword evidence="3" id="KW-0732">Signal</keyword>
<accession>Q3V6S1</accession>
<name>Q3V6S1_TACTR</name>
<dbReference type="PROSITE" id="PS00233">
    <property type="entry name" value="CHIT_BIND_RR_1"/>
    <property type="match status" value="1"/>
</dbReference>
<keyword evidence="1 2" id="KW-0193">Cuticle</keyword>
<feature type="signal peptide" evidence="3">
    <location>
        <begin position="1"/>
        <end position="16"/>
    </location>
</feature>
<dbReference type="PANTHER" id="PTHR10380:SF235">
    <property type="entry name" value="CUTICULAR PROTEIN 73D, ISOFORM B"/>
    <property type="match status" value="1"/>
</dbReference>
<dbReference type="PANTHER" id="PTHR10380">
    <property type="entry name" value="CUTICLE PROTEIN"/>
    <property type="match status" value="1"/>
</dbReference>
<reference evidence="4" key="1">
    <citation type="journal article" date="2005" name="FEBS J.">
        <title>Comprehensive sequence analysis of horseshoe crab cuticular proteins and their involvement in transglutaminase-dependent cross-linking.</title>
        <authorList>
            <person name="Iijima M."/>
            <person name="Hashimoto T."/>
            <person name="Matsuda Y."/>
            <person name="Nagai T."/>
            <person name="Yamano Y."/>
            <person name="Ichi T."/>
            <person name="Osaki T."/>
            <person name="Kawabata S."/>
        </authorList>
    </citation>
    <scope>NUCLEOTIDE SEQUENCE</scope>
</reference>
<dbReference type="InterPro" id="IPR050468">
    <property type="entry name" value="Cuticle_Struct_Prot"/>
</dbReference>
<dbReference type="GO" id="GO:0062129">
    <property type="term" value="C:chitin-based extracellular matrix"/>
    <property type="evidence" value="ECO:0007669"/>
    <property type="project" value="TreeGrafter"/>
</dbReference>
<protein>
    <submittedName>
        <fullName evidence="4">Cuticular protein</fullName>
    </submittedName>
</protein>
<dbReference type="GO" id="GO:0008010">
    <property type="term" value="F:structural constituent of chitin-based larval cuticle"/>
    <property type="evidence" value="ECO:0007669"/>
    <property type="project" value="TreeGrafter"/>
</dbReference>
<dbReference type="InterPro" id="IPR000618">
    <property type="entry name" value="Insect_cuticle"/>
</dbReference>